<protein>
    <submittedName>
        <fullName evidence="2">Uncharacterized protein</fullName>
    </submittedName>
</protein>
<comment type="caution">
    <text evidence="2">The sequence shown here is derived from an EMBL/GenBank/DDBJ whole genome shotgun (WGS) entry which is preliminary data.</text>
</comment>
<proteinExistence type="predicted"/>
<dbReference type="AlphaFoldDB" id="A0A4Q9LMS8"/>
<evidence type="ECO:0000313" key="2">
    <source>
        <dbReference type="EMBL" id="TBU09693.1"/>
    </source>
</evidence>
<gene>
    <name evidence="2" type="ORF">CWI36_0008p0030</name>
    <name evidence="1" type="ORF">CWI36_0009p0020</name>
</gene>
<dbReference type="VEuPathDB" id="MicrosporidiaDB:CWI36_0008p0030"/>
<sequence>MPINTYQRIENGYLYTFPVEFKFLLNYQKFNSKTCLLSTLCVSESKLLFNNRYFITNQKIIDFILKAFHTTSFYILQVNNIADLNKIIPRGGNYKDLSYISKFRLFELEMQKFVSFCCKLV</sequence>
<dbReference type="EMBL" id="PITI01000008">
    <property type="protein sequence ID" value="TBU09693.1"/>
    <property type="molecule type" value="Genomic_DNA"/>
</dbReference>
<accession>A0A4Q9LMS8</accession>
<dbReference type="VEuPathDB" id="MicrosporidiaDB:CWI36_0009p0020"/>
<organism evidence="2 3">
    <name type="scientific">Hamiltosporidium magnivora</name>
    <dbReference type="NCBI Taxonomy" id="148818"/>
    <lineage>
        <taxon>Eukaryota</taxon>
        <taxon>Fungi</taxon>
        <taxon>Fungi incertae sedis</taxon>
        <taxon>Microsporidia</taxon>
        <taxon>Dubosqiidae</taxon>
        <taxon>Hamiltosporidium</taxon>
    </lineage>
</organism>
<dbReference type="Proteomes" id="UP000291404">
    <property type="component" value="Unassembled WGS sequence"/>
</dbReference>
<evidence type="ECO:0000313" key="1">
    <source>
        <dbReference type="EMBL" id="TBU09684.1"/>
    </source>
</evidence>
<evidence type="ECO:0000313" key="3">
    <source>
        <dbReference type="Proteomes" id="UP000291404"/>
    </source>
</evidence>
<reference evidence="2 3" key="1">
    <citation type="submission" date="2017-12" db="EMBL/GenBank/DDBJ databases">
        <authorList>
            <person name="Pombert J.-F."/>
            <person name="Haag K.L."/>
            <person name="Ebert D."/>
        </authorList>
    </citation>
    <scope>NUCLEOTIDE SEQUENCE [LARGE SCALE GENOMIC DNA]</scope>
    <source>
        <strain evidence="2">BE-OM-2</strain>
    </source>
</reference>
<name>A0A4Q9LMS8_9MICR</name>
<keyword evidence="3" id="KW-1185">Reference proteome</keyword>
<dbReference type="EMBL" id="PITI01000009">
    <property type="protein sequence ID" value="TBU09684.1"/>
    <property type="molecule type" value="Genomic_DNA"/>
</dbReference>